<dbReference type="OrthoDB" id="103324at2"/>
<dbReference type="STRING" id="151081.TW72_13415"/>
<dbReference type="PANTHER" id="PTHR43747:SF1">
    <property type="entry name" value="SLR1998 PROTEIN"/>
    <property type="match status" value="1"/>
</dbReference>
<dbReference type="EMBL" id="PNCG01000014">
    <property type="protein sequence ID" value="TMP86493.1"/>
    <property type="molecule type" value="Genomic_DNA"/>
</dbReference>
<organism evidence="1 3">
    <name type="scientific">Pseudoalteromonas ruthenica</name>
    <dbReference type="NCBI Taxonomy" id="151081"/>
    <lineage>
        <taxon>Bacteria</taxon>
        <taxon>Pseudomonadati</taxon>
        <taxon>Pseudomonadota</taxon>
        <taxon>Gammaproteobacteria</taxon>
        <taxon>Alteromonadales</taxon>
        <taxon>Pseudoalteromonadaceae</taxon>
        <taxon>Pseudoalteromonas</taxon>
    </lineage>
</organism>
<dbReference type="PANTHER" id="PTHR43747">
    <property type="entry name" value="FAD-BINDING PROTEIN"/>
    <property type="match status" value="1"/>
</dbReference>
<reference evidence="1 3" key="1">
    <citation type="journal article" date="2015" name="BMC Genomics">
        <title>Genome mining reveals unlocked bioactive potential of marine Gram-negative bacteria.</title>
        <authorList>
            <person name="Machado H."/>
            <person name="Sonnenschein E.C."/>
            <person name="Melchiorsen J."/>
            <person name="Gram L."/>
        </authorList>
    </citation>
    <scope>NUCLEOTIDE SEQUENCE [LARGE SCALE GENOMIC DNA]</scope>
    <source>
        <strain evidence="1 3">S3137</strain>
    </source>
</reference>
<dbReference type="Gene3D" id="3.50.50.60">
    <property type="entry name" value="FAD/NAD(P)-binding domain"/>
    <property type="match status" value="1"/>
</dbReference>
<evidence type="ECO:0000313" key="1">
    <source>
        <dbReference type="EMBL" id="KJY98712.1"/>
    </source>
</evidence>
<gene>
    <name evidence="2" type="ORF">CWC05_13890</name>
    <name evidence="1" type="ORF">TW72_13415</name>
</gene>
<dbReference type="Proteomes" id="UP000033664">
    <property type="component" value="Unassembled WGS sequence"/>
</dbReference>
<dbReference type="GeneID" id="58229493"/>
<dbReference type="EMBL" id="JXXZ01000010">
    <property type="protein sequence ID" value="KJY98712.1"/>
    <property type="molecule type" value="Genomic_DNA"/>
</dbReference>
<proteinExistence type="predicted"/>
<evidence type="ECO:0000313" key="2">
    <source>
        <dbReference type="EMBL" id="TMP86493.1"/>
    </source>
</evidence>
<evidence type="ECO:0000313" key="3">
    <source>
        <dbReference type="Proteomes" id="UP000033664"/>
    </source>
</evidence>
<reference evidence="2" key="4">
    <citation type="submission" date="2019-09" db="EMBL/GenBank/DDBJ databases">
        <title>Co-occurence of chitin degradation, pigmentation and bioactivity in marine Pseudoalteromonas.</title>
        <authorList>
            <person name="Sonnenschein E.C."/>
            <person name="Bech P.K."/>
        </authorList>
    </citation>
    <scope>NUCLEOTIDE SEQUENCE</scope>
    <source>
        <strain evidence="2">S2897</strain>
    </source>
</reference>
<dbReference type="eggNOG" id="COG0644">
    <property type="taxonomic scope" value="Bacteria"/>
</dbReference>
<dbReference type="SUPFAM" id="SSF51905">
    <property type="entry name" value="FAD/NAD(P)-binding domain"/>
    <property type="match status" value="1"/>
</dbReference>
<sequence length="537" mass="61461">MVSQYSDVVIIGGSMAGGCLARQLKLKHPELSVTVLERKKSFNSWVGESTLESFWDYAASDLQLGFYLDTNHLYKHGLRFFFDSVDRDLNVEEMSELGRTWYHGIPAHQIDRAKFDNDLVRFNRDIGVDVLLGETVSDIELDGEHGHSVKTADKSFRCRYLVDAAGFAAPLGKKLDLIESQDHRHSVSSAWARFKFTTPLDSLGSEQWRARTNFTTRALATNHFMYKGYWLWLIPLDEHTVSIGVTAKNTDVSLNVRTSDDFVEFLRSHKCMQEILGSHFELQDYKAMKRLSRRAKQSFSTDRWFLTGMSSAFLDPLLSPGSAYLTDANRMIGELIEADLAGNEAMFAGKTKAFNAYLLGWFESFMLHITGNYHGSYEVHRTHFEALLMHWFGFILPSSMARHFGYCPSMSEMSQEQLNEKALAMVQGAAISRIHELKDEFIQLIQGQEYRLNRGHFFDIELTKCRMKHAHSRGVMLDEMAIAELDKALLEVTYLGFLRSLCEIQRMDFDEEKMPLVVEAAINDKLSLTHAMELFKH</sequence>
<dbReference type="Proteomes" id="UP000305874">
    <property type="component" value="Unassembled WGS sequence"/>
</dbReference>
<dbReference type="PATRIC" id="fig|151081.8.peg.3351"/>
<dbReference type="RefSeq" id="WP_022945981.1">
    <property type="nucleotide sequence ID" value="NZ_CP023396.1"/>
</dbReference>
<reference evidence="4" key="3">
    <citation type="submission" date="2019-06" db="EMBL/GenBank/DDBJ databases">
        <title>Co-occurence of chitin degradation, pigmentation and bioactivity in marine Pseudoalteromonas.</title>
        <authorList>
            <person name="Sonnenschein E.C."/>
            <person name="Bech P.K."/>
        </authorList>
    </citation>
    <scope>NUCLEOTIDE SEQUENCE [LARGE SCALE GENOMIC DNA]</scope>
    <source>
        <strain evidence="4">S2897</strain>
    </source>
</reference>
<accession>A0A0F4PTF7</accession>
<dbReference type="InterPro" id="IPR050816">
    <property type="entry name" value="Flavin-dep_Halogenase_NPB"/>
</dbReference>
<evidence type="ECO:0000313" key="4">
    <source>
        <dbReference type="Proteomes" id="UP000305874"/>
    </source>
</evidence>
<dbReference type="AlphaFoldDB" id="A0A0F4PTF7"/>
<name>A0A0F4PTF7_9GAMM</name>
<keyword evidence="3" id="KW-1185">Reference proteome</keyword>
<protein>
    <submittedName>
        <fullName evidence="2">NAD(P)/FAD-dependent oxidoreductase</fullName>
    </submittedName>
</protein>
<dbReference type="GO" id="GO:0004497">
    <property type="term" value="F:monooxygenase activity"/>
    <property type="evidence" value="ECO:0007669"/>
    <property type="project" value="InterPro"/>
</dbReference>
<dbReference type="Pfam" id="PF04820">
    <property type="entry name" value="Trp_halogenase"/>
    <property type="match status" value="1"/>
</dbReference>
<dbReference type="InterPro" id="IPR036188">
    <property type="entry name" value="FAD/NAD-bd_sf"/>
</dbReference>
<comment type="caution">
    <text evidence="1">The sequence shown here is derived from an EMBL/GenBank/DDBJ whole genome shotgun (WGS) entry which is preliminary data.</text>
</comment>
<dbReference type="InterPro" id="IPR006905">
    <property type="entry name" value="Flavin_halogenase"/>
</dbReference>
<reference evidence="2 4" key="2">
    <citation type="submission" date="2017-12" db="EMBL/GenBank/DDBJ databases">
        <authorList>
            <person name="Paulsen S."/>
            <person name="Gram L.K."/>
        </authorList>
    </citation>
    <scope>NUCLEOTIDE SEQUENCE [LARGE SCALE GENOMIC DNA]</scope>
    <source>
        <strain evidence="2 4">S2897</strain>
    </source>
</reference>